<comment type="caution">
    <text evidence="2">The sequence shown here is derived from an EMBL/GenBank/DDBJ whole genome shotgun (WGS) entry which is preliminary data.</text>
</comment>
<reference evidence="3" key="2">
    <citation type="journal article" date="2020" name="Data Brief">
        <title>Transcriptome dataset of Babesia bovis life stages within vertebrate and invertebrate hosts.</title>
        <authorList>
            <person name="Ueti M.W."/>
            <person name="Johnson W.C."/>
            <person name="Kappmeyer L.S."/>
            <person name="Herndon D.R."/>
            <person name="Mousel M.R."/>
            <person name="Reif K.E."/>
            <person name="Taus N.S."/>
            <person name="Ifeonu O.O."/>
            <person name="Silva J.C."/>
            <person name="Suarez C.E."/>
            <person name="Brayton K.A."/>
        </authorList>
    </citation>
    <scope>NUCLEOTIDE SEQUENCE [LARGE SCALE GENOMIC DNA]</scope>
</reference>
<reference evidence="3" key="3">
    <citation type="journal article" date="2021" name="Int. J. Parasitol.">
        <title>Comparative analysis of gene expression between Babesia bovis blood stages and kinetes allowed by improved genome annotation.</title>
        <authorList>
            <person name="Ueti M.W."/>
            <person name="Johnson W.C."/>
            <person name="Kappmeyer L.S."/>
            <person name="Herndon D.R."/>
            <person name="Mousel M.R."/>
            <person name="Reif K.E."/>
            <person name="Taus N.S."/>
            <person name="Ifeonu O.O."/>
            <person name="Silva J.C."/>
            <person name="Suarez C.E."/>
            <person name="Brayton K.A."/>
        </authorList>
    </citation>
    <scope>NUCLEOTIDE SEQUENCE [LARGE SCALE GENOMIC DNA]</scope>
</reference>
<name>A7AVH9_BABBO</name>
<protein>
    <submittedName>
        <fullName evidence="2">Uncharacterized protein</fullName>
    </submittedName>
</protein>
<evidence type="ECO:0000256" key="1">
    <source>
        <dbReference type="SAM" id="Phobius"/>
    </source>
</evidence>
<sequence>MSTTELPAFDKRDLLIIVAFSVACGCLKELLAYVFVYRRPGFKKKFEEVQERFEEYHRTYVLFEPRTANYNCFQDVNKRLLDASK</sequence>
<reference evidence="2 3" key="1">
    <citation type="journal article" date="2007" name="PLoS Pathog.">
        <title>Genome sequence of Babesia bovis and comparative analysis of apicomplexan hemoprotozoa.</title>
        <authorList>
            <person name="Brayton K.A."/>
            <person name="Lau A.O.T."/>
            <person name="Herndon D.R."/>
            <person name="Hannick L."/>
            <person name="Kappmeyer L.S."/>
            <person name="Berens S.J."/>
            <person name="Bidwell S.L."/>
            <person name="Brown W.C."/>
            <person name="Crabtree J."/>
            <person name="Fadrosh D."/>
            <person name="Feldblum T."/>
            <person name="Forberger H.A."/>
            <person name="Haas B.J."/>
            <person name="Howell J.M."/>
            <person name="Khouri H."/>
            <person name="Koo H."/>
            <person name="Mann D.J."/>
            <person name="Norimine J."/>
            <person name="Paulsen I.T."/>
            <person name="Radune D."/>
            <person name="Ren Q."/>
            <person name="Smith R.K. Jr."/>
            <person name="Suarez C.E."/>
            <person name="White O."/>
            <person name="Wortman J.R."/>
            <person name="Knowles D.P. Jr."/>
            <person name="McElwain T.F."/>
            <person name="Nene V.M."/>
        </authorList>
    </citation>
    <scope>NUCLEOTIDE SEQUENCE [LARGE SCALE GENOMIC DNA]</scope>
    <source>
        <strain evidence="2">T2Bo</strain>
    </source>
</reference>
<proteinExistence type="predicted"/>
<keyword evidence="1" id="KW-0472">Membrane</keyword>
<dbReference type="KEGG" id="bbo:BBOV_IV002080"/>
<dbReference type="GeneID" id="5477592"/>
<dbReference type="AlphaFoldDB" id="A7AVH9"/>
<evidence type="ECO:0000313" key="2">
    <source>
        <dbReference type="EMBL" id="EDO05805.1"/>
    </source>
</evidence>
<organism evidence="2 3">
    <name type="scientific">Babesia bovis</name>
    <dbReference type="NCBI Taxonomy" id="5865"/>
    <lineage>
        <taxon>Eukaryota</taxon>
        <taxon>Sar</taxon>
        <taxon>Alveolata</taxon>
        <taxon>Apicomplexa</taxon>
        <taxon>Aconoidasida</taxon>
        <taxon>Piroplasmida</taxon>
        <taxon>Babesiidae</taxon>
        <taxon>Babesia</taxon>
    </lineage>
</organism>
<dbReference type="VEuPathDB" id="PiroplasmaDB:BBOV_IV002080"/>
<feature type="transmembrane region" description="Helical" evidence="1">
    <location>
        <begin position="14"/>
        <end position="36"/>
    </location>
</feature>
<keyword evidence="1" id="KW-1133">Transmembrane helix</keyword>
<keyword evidence="1" id="KW-0812">Transmembrane</keyword>
<dbReference type="EMBL" id="AAXT01000004">
    <property type="protein sequence ID" value="EDO05805.1"/>
    <property type="molecule type" value="Genomic_DNA"/>
</dbReference>
<gene>
    <name evidence="2" type="ORF">BBOV_IV002080</name>
</gene>
<dbReference type="Proteomes" id="UP000002173">
    <property type="component" value="Unassembled WGS sequence"/>
</dbReference>
<evidence type="ECO:0000313" key="3">
    <source>
        <dbReference type="Proteomes" id="UP000002173"/>
    </source>
</evidence>
<accession>A7AVH9</accession>
<dbReference type="InParanoid" id="A7AVH9"/>
<keyword evidence="3" id="KW-1185">Reference proteome</keyword>